<dbReference type="InterPro" id="IPR009644">
    <property type="entry name" value="FKTN/MNN4/W02B3.4-1"/>
</dbReference>
<feature type="transmembrane region" description="Helical" evidence="5">
    <location>
        <begin position="12"/>
        <end position="32"/>
    </location>
</feature>
<gene>
    <name evidence="6" type="ORF">L596_009386</name>
</gene>
<reference evidence="6 7" key="1">
    <citation type="journal article" date="2015" name="Genome Biol.">
        <title>Comparative genomics of Steinernema reveals deeply conserved gene regulatory networks.</title>
        <authorList>
            <person name="Dillman A.R."/>
            <person name="Macchietto M."/>
            <person name="Porter C.F."/>
            <person name="Rogers A."/>
            <person name="Williams B."/>
            <person name="Antoshechkin I."/>
            <person name="Lee M.M."/>
            <person name="Goodwin Z."/>
            <person name="Lu X."/>
            <person name="Lewis E.E."/>
            <person name="Goodrich-Blair H."/>
            <person name="Stock S.P."/>
            <person name="Adams B.J."/>
            <person name="Sternberg P.W."/>
            <person name="Mortazavi A."/>
        </authorList>
    </citation>
    <scope>NUCLEOTIDE SEQUENCE [LARGE SCALE GENOMIC DNA]</scope>
    <source>
        <strain evidence="6 7">ALL</strain>
    </source>
</reference>
<evidence type="ECO:0000313" key="6">
    <source>
        <dbReference type="EMBL" id="TKR95184.1"/>
    </source>
</evidence>
<dbReference type="EMBL" id="AZBU02000002">
    <property type="protein sequence ID" value="TKR95184.1"/>
    <property type="molecule type" value="Genomic_DNA"/>
</dbReference>
<keyword evidence="4 5" id="KW-0472">Membrane</keyword>
<organism evidence="6 7">
    <name type="scientific">Steinernema carpocapsae</name>
    <name type="common">Entomopathogenic nematode</name>
    <dbReference type="NCBI Taxonomy" id="34508"/>
    <lineage>
        <taxon>Eukaryota</taxon>
        <taxon>Metazoa</taxon>
        <taxon>Ecdysozoa</taxon>
        <taxon>Nematoda</taxon>
        <taxon>Chromadorea</taxon>
        <taxon>Rhabditida</taxon>
        <taxon>Tylenchina</taxon>
        <taxon>Panagrolaimomorpha</taxon>
        <taxon>Strongyloidoidea</taxon>
        <taxon>Steinernematidae</taxon>
        <taxon>Steinernema</taxon>
    </lineage>
</organism>
<keyword evidence="7" id="KW-1185">Reference proteome</keyword>
<evidence type="ECO:0000256" key="2">
    <source>
        <dbReference type="ARBA" id="ARBA00022692"/>
    </source>
</evidence>
<dbReference type="Proteomes" id="UP000298663">
    <property type="component" value="Unassembled WGS sequence"/>
</dbReference>
<dbReference type="GO" id="GO:0016020">
    <property type="term" value="C:membrane"/>
    <property type="evidence" value="ECO:0007669"/>
    <property type="project" value="UniProtKB-SubCell"/>
</dbReference>
<dbReference type="OrthoDB" id="444255at2759"/>
<keyword evidence="3 5" id="KW-1133">Transmembrane helix</keyword>
<dbReference type="PANTHER" id="PTHR15407">
    <property type="entry name" value="FUKUTIN-RELATED"/>
    <property type="match status" value="1"/>
</dbReference>
<name>A0A4U5PGI0_STECR</name>
<dbReference type="AlphaFoldDB" id="A0A4U5PGI0"/>
<evidence type="ECO:0000256" key="4">
    <source>
        <dbReference type="ARBA" id="ARBA00023136"/>
    </source>
</evidence>
<evidence type="ECO:0000313" key="7">
    <source>
        <dbReference type="Proteomes" id="UP000298663"/>
    </source>
</evidence>
<reference evidence="6 7" key="2">
    <citation type="journal article" date="2019" name="G3 (Bethesda)">
        <title>Hybrid Assembly of the Genome of the Entomopathogenic Nematode Steinernema carpocapsae Identifies the X-Chromosome.</title>
        <authorList>
            <person name="Serra L."/>
            <person name="Macchietto M."/>
            <person name="Macias-Munoz A."/>
            <person name="McGill C.J."/>
            <person name="Rodriguez I.M."/>
            <person name="Rodriguez B."/>
            <person name="Murad R."/>
            <person name="Mortazavi A."/>
        </authorList>
    </citation>
    <scope>NUCLEOTIDE SEQUENCE [LARGE SCALE GENOMIC DNA]</scope>
    <source>
        <strain evidence="6 7">ALL</strain>
    </source>
</reference>
<comment type="subcellular location">
    <subcellularLocation>
        <location evidence="1">Membrane</location>
        <topology evidence="1">Single-pass membrane protein</topology>
    </subcellularLocation>
</comment>
<evidence type="ECO:0008006" key="8">
    <source>
        <dbReference type="Google" id="ProtNLM"/>
    </source>
</evidence>
<keyword evidence="2 5" id="KW-0812">Transmembrane</keyword>
<dbReference type="PANTHER" id="PTHR15407:SF28">
    <property type="entry name" value="RIBITOL-5-PHOSPHATE TRANSFERASE FKTN"/>
    <property type="match status" value="1"/>
</dbReference>
<evidence type="ECO:0000256" key="5">
    <source>
        <dbReference type="SAM" id="Phobius"/>
    </source>
</evidence>
<comment type="caution">
    <text evidence="6">The sequence shown here is derived from an EMBL/GenBank/DDBJ whole genome shotgun (WGS) entry which is preliminary data.</text>
</comment>
<proteinExistence type="predicted"/>
<sequence length="453" mass="52774">MRFAQKQRLLRLLFGFLLITSFCIVAIRTMFYSPEKVDHERSDVYLQLKEVSKEMEALSLSTSTQPVTTTTTETPTTQTLPEIPIHIKELFKAKQLNIVALDPAILDCVTKGRCMLLTASESTQIGTFLKDTGEVRKVFEEHFKGSEWKIQVLSSLTAVVTRHYWEGYDRKMMISVIQKNNEKQYWMVEENVKHEVEERAFDRFNTTMTHGIKIPANIPRFELWWKNGRFISCNENLAEAFAANSSIIKDDHIKNLKVFTDMLLDSNQIPTLAFGTRWYRNCGVIPYTTDIDVSVHISQYNETFKESIRENKDYRLLRFIGRKEHGLEFTAKIPGSPRNSRVDVFYLFPHNGTFDWASGTYPKGKDGWARIRTLVPKYYNQPLCTGDVFGHLFFVPCNFLDVIEKGYGKTDWQKPQESYSHMGPGKMTFWDGYWNVTLDNILDKFNFTYEDYQ</sequence>
<evidence type="ECO:0000256" key="3">
    <source>
        <dbReference type="ARBA" id="ARBA00022989"/>
    </source>
</evidence>
<evidence type="ECO:0000256" key="1">
    <source>
        <dbReference type="ARBA" id="ARBA00004167"/>
    </source>
</evidence>
<dbReference type="STRING" id="34508.A0A4U5PGI0"/>
<protein>
    <recommendedName>
        <fullName evidence="8">Fukutin</fullName>
    </recommendedName>
</protein>
<accession>A0A4U5PGI0</accession>